<feature type="region of interest" description="Disordered" evidence="1">
    <location>
        <begin position="1"/>
        <end position="77"/>
    </location>
</feature>
<dbReference type="EMBL" id="ML121683">
    <property type="protein sequence ID" value="RPB18146.1"/>
    <property type="molecule type" value="Genomic_DNA"/>
</dbReference>
<sequence>MPGKGKRKDNPGKMDRVNPPLKTRIPVTDHPKPQHNTPKPSSKQPITTHEDHRMQDTSDTDSDTDTEDPVTPPPVVNPVTAAARLFAAHIIAHTECGPVPPSANRAIWCLRELLTYIKGDVEGIFRDKVFAEHAQFFTSSLDNGGAAWVYSTSPIPPMTMESSTQTRPPPQPQVTQKDTATNTDPQKSPPVTHTSSQTTPPTPKPKPTTNSVSTNTDPHLTYAERASNTTEQRTPRAPQPKGKGKTVPTPTPNPPNNSTSQKGMELVHPDRVAQIATSPTNRTTQVRTQAVVLHAAPTKYKPGLMRRWIEEDNKNAQIKGIRWLLLEGRRVGKAASSLVIYLAEEIDIKNGLRMGKRFFRTTTYNWDA</sequence>
<reference evidence="2 3" key="1">
    <citation type="journal article" date="2018" name="Nat. Ecol. Evol.">
        <title>Pezizomycetes genomes reveal the molecular basis of ectomycorrhizal truffle lifestyle.</title>
        <authorList>
            <person name="Murat C."/>
            <person name="Payen T."/>
            <person name="Noel B."/>
            <person name="Kuo A."/>
            <person name="Morin E."/>
            <person name="Chen J."/>
            <person name="Kohler A."/>
            <person name="Krizsan K."/>
            <person name="Balestrini R."/>
            <person name="Da Silva C."/>
            <person name="Montanini B."/>
            <person name="Hainaut M."/>
            <person name="Levati E."/>
            <person name="Barry K.W."/>
            <person name="Belfiori B."/>
            <person name="Cichocki N."/>
            <person name="Clum A."/>
            <person name="Dockter R.B."/>
            <person name="Fauchery L."/>
            <person name="Guy J."/>
            <person name="Iotti M."/>
            <person name="Le Tacon F."/>
            <person name="Lindquist E.A."/>
            <person name="Lipzen A."/>
            <person name="Malagnac F."/>
            <person name="Mello A."/>
            <person name="Molinier V."/>
            <person name="Miyauchi S."/>
            <person name="Poulain J."/>
            <person name="Riccioni C."/>
            <person name="Rubini A."/>
            <person name="Sitrit Y."/>
            <person name="Splivallo R."/>
            <person name="Traeger S."/>
            <person name="Wang M."/>
            <person name="Zifcakova L."/>
            <person name="Wipf D."/>
            <person name="Zambonelli A."/>
            <person name="Paolocci F."/>
            <person name="Nowrousian M."/>
            <person name="Ottonello S."/>
            <person name="Baldrian P."/>
            <person name="Spatafora J.W."/>
            <person name="Henrissat B."/>
            <person name="Nagy L.G."/>
            <person name="Aury J.M."/>
            <person name="Wincker P."/>
            <person name="Grigoriev I.V."/>
            <person name="Bonfante P."/>
            <person name="Martin F.M."/>
        </authorList>
    </citation>
    <scope>NUCLEOTIDE SEQUENCE [LARGE SCALE GENOMIC DNA]</scope>
    <source>
        <strain evidence="2 3">ATCC MYA-4762</strain>
    </source>
</reference>
<feature type="compositionally biased region" description="Acidic residues" evidence="1">
    <location>
        <begin position="58"/>
        <end position="68"/>
    </location>
</feature>
<dbReference type="InParanoid" id="A0A3N4L6E6"/>
<gene>
    <name evidence="2" type="ORF">L211DRAFT_878581</name>
</gene>
<proteinExistence type="predicted"/>
<feature type="compositionally biased region" description="Polar residues" evidence="1">
    <location>
        <begin position="177"/>
        <end position="186"/>
    </location>
</feature>
<organism evidence="2 3">
    <name type="scientific">Terfezia boudieri ATCC MYA-4762</name>
    <dbReference type="NCBI Taxonomy" id="1051890"/>
    <lineage>
        <taxon>Eukaryota</taxon>
        <taxon>Fungi</taxon>
        <taxon>Dikarya</taxon>
        <taxon>Ascomycota</taxon>
        <taxon>Pezizomycotina</taxon>
        <taxon>Pezizomycetes</taxon>
        <taxon>Pezizales</taxon>
        <taxon>Pezizaceae</taxon>
        <taxon>Terfezia</taxon>
    </lineage>
</organism>
<feature type="compositionally biased region" description="Low complexity" evidence="1">
    <location>
        <begin position="239"/>
        <end position="248"/>
    </location>
</feature>
<keyword evidence="3" id="KW-1185">Reference proteome</keyword>
<evidence type="ECO:0000256" key="1">
    <source>
        <dbReference type="SAM" id="MobiDB-lite"/>
    </source>
</evidence>
<protein>
    <submittedName>
        <fullName evidence="2">Uncharacterized protein</fullName>
    </submittedName>
</protein>
<feature type="region of interest" description="Disordered" evidence="1">
    <location>
        <begin position="157"/>
        <end position="263"/>
    </location>
</feature>
<feature type="compositionally biased region" description="Low complexity" evidence="1">
    <location>
        <begin position="189"/>
        <end position="199"/>
    </location>
</feature>
<name>A0A3N4L6E6_9PEZI</name>
<dbReference type="Proteomes" id="UP000267821">
    <property type="component" value="Unassembled WGS sequence"/>
</dbReference>
<feature type="compositionally biased region" description="Polar residues" evidence="1">
    <location>
        <begin position="34"/>
        <end position="47"/>
    </location>
</feature>
<evidence type="ECO:0000313" key="2">
    <source>
        <dbReference type="EMBL" id="RPB18146.1"/>
    </source>
</evidence>
<evidence type="ECO:0000313" key="3">
    <source>
        <dbReference type="Proteomes" id="UP000267821"/>
    </source>
</evidence>
<dbReference type="AlphaFoldDB" id="A0A3N4L6E6"/>
<accession>A0A3N4L6E6</accession>
<dbReference type="OrthoDB" id="5508086at2759"/>